<dbReference type="RefSeq" id="WP_289959559.1">
    <property type="nucleotide sequence ID" value="NZ_JAUEMJ010000010.1"/>
</dbReference>
<evidence type="ECO:0000256" key="2">
    <source>
        <dbReference type="SAM" id="Phobius"/>
    </source>
</evidence>
<proteinExistence type="predicted"/>
<dbReference type="Proteomes" id="UP001171902">
    <property type="component" value="Unassembled WGS sequence"/>
</dbReference>
<dbReference type="EMBL" id="JAUEMJ010000010">
    <property type="protein sequence ID" value="MDN3242994.1"/>
    <property type="molecule type" value="Genomic_DNA"/>
</dbReference>
<feature type="compositionally biased region" description="Low complexity" evidence="1">
    <location>
        <begin position="359"/>
        <end position="373"/>
    </location>
</feature>
<organism evidence="3 4">
    <name type="scientific">Glycomyces tritici</name>
    <dbReference type="NCBI Taxonomy" id="2665176"/>
    <lineage>
        <taxon>Bacteria</taxon>
        <taxon>Bacillati</taxon>
        <taxon>Actinomycetota</taxon>
        <taxon>Actinomycetes</taxon>
        <taxon>Glycomycetales</taxon>
        <taxon>Glycomycetaceae</taxon>
        <taxon>Glycomyces</taxon>
    </lineage>
</organism>
<keyword evidence="2" id="KW-0812">Transmembrane</keyword>
<evidence type="ECO:0000313" key="3">
    <source>
        <dbReference type="EMBL" id="MDN3242994.1"/>
    </source>
</evidence>
<keyword evidence="4" id="KW-1185">Reference proteome</keyword>
<reference evidence="3" key="1">
    <citation type="submission" date="2023-06" db="EMBL/GenBank/DDBJ databases">
        <title>Gycomyces niveus sp.nov., a novel actinomycete isolated from soil in Shouguang.</title>
        <authorList>
            <person name="Yang X."/>
            <person name="Zhao J."/>
        </authorList>
    </citation>
    <scope>NUCLEOTIDE SEQUENCE</scope>
    <source>
        <strain evidence="3">NEAU C2</strain>
    </source>
</reference>
<name>A0ABT7YWH8_9ACTN</name>
<keyword evidence="2" id="KW-0472">Membrane</keyword>
<evidence type="ECO:0008006" key="5">
    <source>
        <dbReference type="Google" id="ProtNLM"/>
    </source>
</evidence>
<comment type="caution">
    <text evidence="3">The sequence shown here is derived from an EMBL/GenBank/DDBJ whole genome shotgun (WGS) entry which is preliminary data.</text>
</comment>
<protein>
    <recommendedName>
        <fullName evidence="5">DUF4878 domain-containing protein</fullName>
    </recommendedName>
</protein>
<evidence type="ECO:0000313" key="4">
    <source>
        <dbReference type="Proteomes" id="UP001171902"/>
    </source>
</evidence>
<evidence type="ECO:0000256" key="1">
    <source>
        <dbReference type="SAM" id="MobiDB-lite"/>
    </source>
</evidence>
<accession>A0ABT7YWH8</accession>
<keyword evidence="2" id="KW-1133">Transmembrane helix</keyword>
<gene>
    <name evidence="3" type="ORF">QWI33_24950</name>
</gene>
<feature type="transmembrane region" description="Helical" evidence="2">
    <location>
        <begin position="29"/>
        <end position="49"/>
    </location>
</feature>
<sequence>MAVRPGNPDARPPKRWPDVPMQARTRRRIAVAVPLILALGAGIYTARWIDTGREADEPVETVRAFLEASRSGDVEAALAMTTGDPNGARDLLVPEAMSTDWEVQGLGLQSWSPYTDYATVWATIKGPNDTELTTVFDLEPDGDHWKVADPFATLTIDAPPVPYVDVNGFTLPMSTEPFTSYDFSLLPGSYQLYEDPPEFFAYDAEPLLALGSRLVNADGSETPVLRGTFEGFTAVEGDEPELNARLAAYLDACMADPEGPEVYGCPFDLQQRDLGDASFSAGDDNRWEIIEYPQVTAAGFGGPVYAEGLGFGLLTRNEGRSRVTAVDSATGEERVFECTISTDGLYLVYDETGDYAIGPNQDPNPATDPDPAAWQDGYESWCEPA</sequence>
<feature type="region of interest" description="Disordered" evidence="1">
    <location>
        <begin position="357"/>
        <end position="385"/>
    </location>
</feature>